<keyword evidence="2" id="KW-1185">Reference proteome</keyword>
<sequence length="467" mass="52483">MPTDDRHDRLKETQLITFNLSLDSILPLTTEHTPGRFVLPTLLNPLVRSITGGCIVSGAKHERLSLMRHHKFDDFVSVFPQSTLGARSVCCMRYHPLLSFLDPSPVDTNIHFSSTLLPFRSQSPLCRYSELVKEARNRYSSFQETKKTTMSAPVVILPQFDNMSLFRTHSDTYRHGGSNQQTTFPRGTQCRDLYPLPLTLASGASGAQGPRRSSKGAASLLELATIVRRIGKLCIHSMTLYSRMQHLAINVQCPRHDTLPASNHSTKLSETHIAHQNHPACKASTPTVRDRSKGALPPQLSRNPIQPTNELHQDSPDCPAPQFWRDAACPHLKLYLAQAPEGCHRIRMLRQENHAMYPTVTPPTNYSHFSHFQLFQPPKTFDPSMPSLNFQRVPTCPKSHRSHRLIGTIFPSLSFHVPGLHLRSCITVSHVGNFSDRQTPGCAQRQRRSGDIFFLEALTTLTLGERS</sequence>
<evidence type="ECO:0000313" key="2">
    <source>
        <dbReference type="Proteomes" id="UP000799755"/>
    </source>
</evidence>
<name>A0ACB6QK08_9PLEO</name>
<organism evidence="1 2">
    <name type="scientific">Lindgomyces ingoldianus</name>
    <dbReference type="NCBI Taxonomy" id="673940"/>
    <lineage>
        <taxon>Eukaryota</taxon>
        <taxon>Fungi</taxon>
        <taxon>Dikarya</taxon>
        <taxon>Ascomycota</taxon>
        <taxon>Pezizomycotina</taxon>
        <taxon>Dothideomycetes</taxon>
        <taxon>Pleosporomycetidae</taxon>
        <taxon>Pleosporales</taxon>
        <taxon>Lindgomycetaceae</taxon>
        <taxon>Lindgomyces</taxon>
    </lineage>
</organism>
<protein>
    <submittedName>
        <fullName evidence="1">Uncharacterized protein</fullName>
    </submittedName>
</protein>
<accession>A0ACB6QK08</accession>
<gene>
    <name evidence="1" type="ORF">BDR25DRAFT_358750</name>
</gene>
<dbReference type="EMBL" id="MU003521">
    <property type="protein sequence ID" value="KAF2467207.1"/>
    <property type="molecule type" value="Genomic_DNA"/>
</dbReference>
<comment type="caution">
    <text evidence="1">The sequence shown here is derived from an EMBL/GenBank/DDBJ whole genome shotgun (WGS) entry which is preliminary data.</text>
</comment>
<reference evidence="1" key="1">
    <citation type="journal article" date="2020" name="Stud. Mycol.">
        <title>101 Dothideomycetes genomes: a test case for predicting lifestyles and emergence of pathogens.</title>
        <authorList>
            <person name="Haridas S."/>
            <person name="Albert R."/>
            <person name="Binder M."/>
            <person name="Bloem J."/>
            <person name="Labutti K."/>
            <person name="Salamov A."/>
            <person name="Andreopoulos B."/>
            <person name="Baker S."/>
            <person name="Barry K."/>
            <person name="Bills G."/>
            <person name="Bluhm B."/>
            <person name="Cannon C."/>
            <person name="Castanera R."/>
            <person name="Culley D."/>
            <person name="Daum C."/>
            <person name="Ezra D."/>
            <person name="Gonzalez J."/>
            <person name="Henrissat B."/>
            <person name="Kuo A."/>
            <person name="Liang C."/>
            <person name="Lipzen A."/>
            <person name="Lutzoni F."/>
            <person name="Magnuson J."/>
            <person name="Mondo S."/>
            <person name="Nolan M."/>
            <person name="Ohm R."/>
            <person name="Pangilinan J."/>
            <person name="Park H.-J."/>
            <person name="Ramirez L."/>
            <person name="Alfaro M."/>
            <person name="Sun H."/>
            <person name="Tritt A."/>
            <person name="Yoshinaga Y."/>
            <person name="Zwiers L.-H."/>
            <person name="Turgeon B."/>
            <person name="Goodwin S."/>
            <person name="Spatafora J."/>
            <person name="Crous P."/>
            <person name="Grigoriev I."/>
        </authorList>
    </citation>
    <scope>NUCLEOTIDE SEQUENCE</scope>
    <source>
        <strain evidence="1">ATCC 200398</strain>
    </source>
</reference>
<evidence type="ECO:0000313" key="1">
    <source>
        <dbReference type="EMBL" id="KAF2467207.1"/>
    </source>
</evidence>
<dbReference type="Proteomes" id="UP000799755">
    <property type="component" value="Unassembled WGS sequence"/>
</dbReference>
<proteinExistence type="predicted"/>